<dbReference type="PROSITE" id="PS00198">
    <property type="entry name" value="4FE4S_FER_1"/>
    <property type="match status" value="1"/>
</dbReference>
<dbReference type="AlphaFoldDB" id="X1HBU9"/>
<reference evidence="3" key="1">
    <citation type="journal article" date="2014" name="Front. Microbiol.">
        <title>High frequency of phylogenetically diverse reductive dehalogenase-homologous genes in deep subseafloor sedimentary metagenomes.</title>
        <authorList>
            <person name="Kawai M."/>
            <person name="Futagami T."/>
            <person name="Toyoda A."/>
            <person name="Takaki Y."/>
            <person name="Nishi S."/>
            <person name="Hori S."/>
            <person name="Arai W."/>
            <person name="Tsubouchi T."/>
            <person name="Morono Y."/>
            <person name="Uchiyama I."/>
            <person name="Ito T."/>
            <person name="Fujiyama A."/>
            <person name="Inagaki F."/>
            <person name="Takami H."/>
        </authorList>
    </citation>
    <scope>NUCLEOTIDE SEQUENCE</scope>
    <source>
        <strain evidence="3">Expedition CK06-06</strain>
    </source>
</reference>
<evidence type="ECO:0000259" key="2">
    <source>
        <dbReference type="PROSITE" id="PS51379"/>
    </source>
</evidence>
<feature type="transmembrane region" description="Helical" evidence="1">
    <location>
        <begin position="40"/>
        <end position="57"/>
    </location>
</feature>
<gene>
    <name evidence="3" type="ORF">S03H2_24909</name>
</gene>
<comment type="caution">
    <text evidence="3">The sequence shown here is derived from an EMBL/GenBank/DDBJ whole genome shotgun (WGS) entry which is preliminary data.</text>
</comment>
<sequence length="122" mass="14095">SLIILPSISTKTGKMKVFIYQLIILSIIIILYVFQIYNTFFLIWSIILSSLIALIVAEDFNGLTPTYKSELGERSWNKGNKTFKFLFGEYKLQPYGQINLERDKCLGCNVCIDVCPRNLLRF</sequence>
<name>X1HBU9_9ZZZZ</name>
<proteinExistence type="predicted"/>
<keyword evidence="1" id="KW-0812">Transmembrane</keyword>
<protein>
    <recommendedName>
        <fullName evidence="2">4Fe-4S ferredoxin-type domain-containing protein</fullName>
    </recommendedName>
</protein>
<evidence type="ECO:0000256" key="1">
    <source>
        <dbReference type="SAM" id="Phobius"/>
    </source>
</evidence>
<dbReference type="InterPro" id="IPR017900">
    <property type="entry name" value="4Fe4S_Fe_S_CS"/>
</dbReference>
<evidence type="ECO:0000313" key="3">
    <source>
        <dbReference type="EMBL" id="GAH42793.1"/>
    </source>
</evidence>
<feature type="domain" description="4Fe-4S ferredoxin-type" evidence="2">
    <location>
        <begin position="96"/>
        <end position="122"/>
    </location>
</feature>
<organism evidence="3">
    <name type="scientific">marine sediment metagenome</name>
    <dbReference type="NCBI Taxonomy" id="412755"/>
    <lineage>
        <taxon>unclassified sequences</taxon>
        <taxon>metagenomes</taxon>
        <taxon>ecological metagenomes</taxon>
    </lineage>
</organism>
<dbReference type="EMBL" id="BARU01013962">
    <property type="protein sequence ID" value="GAH42793.1"/>
    <property type="molecule type" value="Genomic_DNA"/>
</dbReference>
<keyword evidence="1" id="KW-0472">Membrane</keyword>
<feature type="non-terminal residue" evidence="3">
    <location>
        <position position="1"/>
    </location>
</feature>
<accession>X1HBU9</accession>
<keyword evidence="1" id="KW-1133">Transmembrane helix</keyword>
<dbReference type="PROSITE" id="PS51379">
    <property type="entry name" value="4FE4S_FER_2"/>
    <property type="match status" value="1"/>
</dbReference>
<feature type="transmembrane region" description="Helical" evidence="1">
    <location>
        <begin position="17"/>
        <end position="34"/>
    </location>
</feature>
<dbReference type="Pfam" id="PF00037">
    <property type="entry name" value="Fer4"/>
    <property type="match status" value="1"/>
</dbReference>
<dbReference type="InterPro" id="IPR017896">
    <property type="entry name" value="4Fe4S_Fe-S-bd"/>
</dbReference>
<dbReference type="SUPFAM" id="SSF54862">
    <property type="entry name" value="4Fe-4S ferredoxins"/>
    <property type="match status" value="1"/>
</dbReference>